<organism evidence="3 4">
    <name type="scientific">Hibiscus sabdariffa</name>
    <name type="common">roselle</name>
    <dbReference type="NCBI Taxonomy" id="183260"/>
    <lineage>
        <taxon>Eukaryota</taxon>
        <taxon>Viridiplantae</taxon>
        <taxon>Streptophyta</taxon>
        <taxon>Embryophyta</taxon>
        <taxon>Tracheophyta</taxon>
        <taxon>Spermatophyta</taxon>
        <taxon>Magnoliopsida</taxon>
        <taxon>eudicotyledons</taxon>
        <taxon>Gunneridae</taxon>
        <taxon>Pentapetalae</taxon>
        <taxon>rosids</taxon>
        <taxon>malvids</taxon>
        <taxon>Malvales</taxon>
        <taxon>Malvaceae</taxon>
        <taxon>Malvoideae</taxon>
        <taxon>Hibiscus</taxon>
    </lineage>
</organism>
<feature type="compositionally biased region" description="Low complexity" evidence="1">
    <location>
        <begin position="654"/>
        <end position="682"/>
    </location>
</feature>
<keyword evidence="2" id="KW-1133">Transmembrane helix</keyword>
<proteinExistence type="predicted"/>
<keyword evidence="4" id="KW-1185">Reference proteome</keyword>
<feature type="transmembrane region" description="Helical" evidence="2">
    <location>
        <begin position="33"/>
        <end position="56"/>
    </location>
</feature>
<feature type="transmembrane region" description="Helical" evidence="2">
    <location>
        <begin position="199"/>
        <end position="221"/>
    </location>
</feature>
<feature type="region of interest" description="Disordered" evidence="1">
    <location>
        <begin position="708"/>
        <end position="781"/>
    </location>
</feature>
<gene>
    <name evidence="3" type="ORF">V6N12_063806</name>
</gene>
<feature type="region of interest" description="Disordered" evidence="1">
    <location>
        <begin position="459"/>
        <end position="499"/>
    </location>
</feature>
<keyword evidence="2" id="KW-0812">Transmembrane</keyword>
<comment type="caution">
    <text evidence="3">The sequence shown here is derived from an EMBL/GenBank/DDBJ whole genome shotgun (WGS) entry which is preliminary data.</text>
</comment>
<sequence length="781" mass="80476">MVGTPVCLVRLFGSPMVVSGSFAGCTGKAWCSFAGRTVVALCSLVGSTMVALCSFIGSTRVALCSFGGSTVVAPVGRAVLPVPLAGRENSGRAWLGCPQHSCATRSPHSDVGLPRALLAWPAGWACSTDVVGIMGVGMMVWCASSGTPMPLLATMLVTALVVGSTLSRPFTVAVLHALGLPPFHGRSILWWLRPSLPRGLWIGPCGLAMFLAAPGGCWLSLREPPWSVLGSLGVRDPGARASAFACAYGCFSRGQFVAAGSVSGWPGGAGRSRGRLPGSRRRPCSALAYPPLGCGSSLWPLMAVCAVAARWLGLLLRLGLPYFLIYTSLAAGFLITFSLFSVEGQKFQYGVWLRAPLPKRSATHPRGRLSLVDDGQEAPVVAEQVDSALDPPAQVTDATAQSVPAIPTPVVPEVRTDPTAPEVATPVVRAGSVASSVAAPGVRADSAAPLTAAPMVRKGPTAPASAAPVVRKSPTAPATTAPVVRKSPAPAVRKGPAVPATAAPVVRKGPAVPTTAAPAVQKDSAAPNVAAPVVRTPQPATDTPPTPSVPLETDVMMEDVLDEDTSGQDVSNLVDGSFPDDAPYDPMVHAETSDMLEEALEISRDCVLLADLTGVIQADGEDLIYEVIPEAADSIIREVAASILGVDAPPDAPDAPVALAQKGPSLSASPSKSGLSKSAPAGLRRAAMPAVPKHQEFDEWCAARSHTPPANVVGHPAEARASSIPPPRPHKRQASSSDPSRAKRSRASSSSSTRIPSTSKAGMSSVNNSPAEIARQSRREK</sequence>
<name>A0ABR2BCE3_9ROSI</name>
<accession>A0ABR2BCE3</accession>
<evidence type="ECO:0000256" key="1">
    <source>
        <dbReference type="SAM" id="MobiDB-lite"/>
    </source>
</evidence>
<feature type="compositionally biased region" description="Low complexity" evidence="1">
    <location>
        <begin position="747"/>
        <end position="761"/>
    </location>
</feature>
<keyword evidence="2" id="KW-0472">Membrane</keyword>
<evidence type="ECO:0000313" key="3">
    <source>
        <dbReference type="EMBL" id="KAK8504799.1"/>
    </source>
</evidence>
<protein>
    <submittedName>
        <fullName evidence="3">Uncharacterized protein</fullName>
    </submittedName>
</protein>
<feature type="region of interest" description="Disordered" evidence="1">
    <location>
        <begin position="654"/>
        <end position="690"/>
    </location>
</feature>
<dbReference type="EMBL" id="JBBPBM010000135">
    <property type="protein sequence ID" value="KAK8504799.1"/>
    <property type="molecule type" value="Genomic_DNA"/>
</dbReference>
<evidence type="ECO:0000256" key="2">
    <source>
        <dbReference type="SAM" id="Phobius"/>
    </source>
</evidence>
<dbReference type="Proteomes" id="UP001472677">
    <property type="component" value="Unassembled WGS sequence"/>
</dbReference>
<feature type="transmembrane region" description="Helical" evidence="2">
    <location>
        <begin position="323"/>
        <end position="342"/>
    </location>
</feature>
<evidence type="ECO:0000313" key="4">
    <source>
        <dbReference type="Proteomes" id="UP001472677"/>
    </source>
</evidence>
<reference evidence="3 4" key="1">
    <citation type="journal article" date="2024" name="G3 (Bethesda)">
        <title>Genome assembly of Hibiscus sabdariffa L. provides insights into metabolisms of medicinal natural products.</title>
        <authorList>
            <person name="Kim T."/>
        </authorList>
    </citation>
    <scope>NUCLEOTIDE SEQUENCE [LARGE SCALE GENOMIC DNA]</scope>
    <source>
        <strain evidence="3">TK-2024</strain>
        <tissue evidence="3">Old leaves</tissue>
    </source>
</reference>